<sequence>MSCSVDIAGIVDTCMTCCLLGPNYEKIAGFTEHSRWGAAAVDECGDQSPRPLQSTAVSTPLLEVHNLVKLYPVGSRRKGALLHAVERSLLILDEPTSALDVSVQAIILRLLPDLLTRLGMSYLFVSHDRNVVRPRCRGRTDRNHVTAPSHRYIKALIAAIPGPTSSGCASKAVRRAPSIRTRTPVVSMAATWPARTVVSLCRRRYAACHFA</sequence>
<dbReference type="GO" id="GO:0005524">
    <property type="term" value="F:ATP binding"/>
    <property type="evidence" value="ECO:0007669"/>
    <property type="project" value="UniProtKB-KW"/>
</dbReference>
<dbReference type="PANTHER" id="PTHR43776">
    <property type="entry name" value="TRANSPORT ATP-BINDING PROTEIN"/>
    <property type="match status" value="1"/>
</dbReference>
<dbReference type="PANTHER" id="PTHR43776:SF7">
    <property type="entry name" value="D,D-DIPEPTIDE TRANSPORT ATP-BINDING PROTEIN DDPF-RELATED"/>
    <property type="match status" value="1"/>
</dbReference>
<dbReference type="AlphaFoldDB" id="A0A158JIZ0"/>
<dbReference type="EMBL" id="FCOK02000093">
    <property type="protein sequence ID" value="SAL68585.1"/>
    <property type="molecule type" value="Genomic_DNA"/>
</dbReference>
<name>A0A158JIZ0_9BURK</name>
<comment type="similarity">
    <text evidence="1">Belongs to the ABC transporter superfamily.</text>
</comment>
<keyword evidence="4 5" id="KW-0067">ATP-binding</keyword>
<organism evidence="5 6">
    <name type="scientific">Caballeronia udeis</name>
    <dbReference type="NCBI Taxonomy" id="1232866"/>
    <lineage>
        <taxon>Bacteria</taxon>
        <taxon>Pseudomonadati</taxon>
        <taxon>Pseudomonadota</taxon>
        <taxon>Betaproteobacteria</taxon>
        <taxon>Burkholderiales</taxon>
        <taxon>Burkholderiaceae</taxon>
        <taxon>Caballeronia</taxon>
    </lineage>
</organism>
<keyword evidence="3" id="KW-0547">Nucleotide-binding</keyword>
<evidence type="ECO:0000256" key="1">
    <source>
        <dbReference type="ARBA" id="ARBA00005417"/>
    </source>
</evidence>
<accession>A0A158JIZ0</accession>
<dbReference type="SUPFAM" id="SSF52540">
    <property type="entry name" value="P-loop containing nucleoside triphosphate hydrolases"/>
    <property type="match status" value="1"/>
</dbReference>
<evidence type="ECO:0000313" key="6">
    <source>
        <dbReference type="Proteomes" id="UP000054683"/>
    </source>
</evidence>
<evidence type="ECO:0000256" key="2">
    <source>
        <dbReference type="ARBA" id="ARBA00022448"/>
    </source>
</evidence>
<dbReference type="InterPro" id="IPR050319">
    <property type="entry name" value="ABC_transp_ATP-bind"/>
</dbReference>
<evidence type="ECO:0000256" key="3">
    <source>
        <dbReference type="ARBA" id="ARBA00022741"/>
    </source>
</evidence>
<keyword evidence="2" id="KW-0813">Transport</keyword>
<evidence type="ECO:0000313" key="5">
    <source>
        <dbReference type="EMBL" id="SAL68585.1"/>
    </source>
</evidence>
<proteinExistence type="inferred from homology"/>
<dbReference type="Proteomes" id="UP000054683">
    <property type="component" value="Unassembled WGS sequence"/>
</dbReference>
<protein>
    <submittedName>
        <fullName evidence="5">Oligopeptide transport ATP-binding ABC transport protein</fullName>
    </submittedName>
</protein>
<dbReference type="InterPro" id="IPR027417">
    <property type="entry name" value="P-loop_NTPase"/>
</dbReference>
<gene>
    <name evidence="5" type="ORF">AWB69_08047</name>
</gene>
<reference evidence="5 6" key="1">
    <citation type="submission" date="2016-01" db="EMBL/GenBank/DDBJ databases">
        <authorList>
            <person name="Oliw E.H."/>
        </authorList>
    </citation>
    <scope>NUCLEOTIDE SEQUENCE [LARGE SCALE GENOMIC DNA]</scope>
    <source>
        <strain evidence="5">LMG 27134</strain>
    </source>
</reference>
<dbReference type="Gene3D" id="3.40.50.300">
    <property type="entry name" value="P-loop containing nucleotide triphosphate hydrolases"/>
    <property type="match status" value="1"/>
</dbReference>
<evidence type="ECO:0000256" key="4">
    <source>
        <dbReference type="ARBA" id="ARBA00022840"/>
    </source>
</evidence>